<dbReference type="InterPro" id="IPR037238">
    <property type="entry name" value="YbiA-like_sf"/>
</dbReference>
<dbReference type="AlphaFoldDB" id="A0A6H0XKB2"/>
<protein>
    <recommendedName>
        <fullName evidence="1">NADAR domain-containing protein</fullName>
    </recommendedName>
</protein>
<evidence type="ECO:0000259" key="1">
    <source>
        <dbReference type="Pfam" id="PF08719"/>
    </source>
</evidence>
<dbReference type="NCBIfam" id="TIGR02464">
    <property type="entry name" value="ribofla_fusion"/>
    <property type="match status" value="1"/>
</dbReference>
<proteinExistence type="predicted"/>
<dbReference type="Proteomes" id="UP000503462">
    <property type="component" value="Chromosome 1"/>
</dbReference>
<dbReference type="OrthoDB" id="206452at2759"/>
<dbReference type="SUPFAM" id="SSF143990">
    <property type="entry name" value="YbiA-like"/>
    <property type="match status" value="1"/>
</dbReference>
<accession>A0A6H0XKB2</accession>
<keyword evidence="3" id="KW-1185">Reference proteome</keyword>
<organism evidence="2 3">
    <name type="scientific">Peltaster fructicola</name>
    <dbReference type="NCBI Taxonomy" id="286661"/>
    <lineage>
        <taxon>Eukaryota</taxon>
        <taxon>Fungi</taxon>
        <taxon>Dikarya</taxon>
        <taxon>Ascomycota</taxon>
        <taxon>Pezizomycotina</taxon>
        <taxon>Dothideomycetes</taxon>
        <taxon>Dothideomycetes incertae sedis</taxon>
        <taxon>Peltaster</taxon>
    </lineage>
</organism>
<dbReference type="CDD" id="cd15457">
    <property type="entry name" value="NADAR"/>
    <property type="match status" value="1"/>
</dbReference>
<sequence>MADAKISADTALGPVFFWKPHEDPFGFLSQWYSCPFEVEGVVYASTEMWMMIQKARLFGDEEVAQRMMQTTDPAEHQKLGRQAKGFDRAKWDQHKSRIVEEGNYHKFSKAENSTAMAEKLLATGDRELASPADRIWGVGYGAADAEAHRAQWGENRMGLAMTAVRSRLRKERNAS</sequence>
<evidence type="ECO:0000313" key="2">
    <source>
        <dbReference type="EMBL" id="QIW95070.1"/>
    </source>
</evidence>
<reference evidence="2 3" key="1">
    <citation type="journal article" date="2016" name="Sci. Rep.">
        <title>Peltaster fructicola genome reveals evolution from an invasive phytopathogen to an ectophytic parasite.</title>
        <authorList>
            <person name="Xu C."/>
            <person name="Chen H."/>
            <person name="Gleason M.L."/>
            <person name="Xu J.R."/>
            <person name="Liu H."/>
            <person name="Zhang R."/>
            <person name="Sun G."/>
        </authorList>
    </citation>
    <scope>NUCLEOTIDE SEQUENCE [LARGE SCALE GENOMIC DNA]</scope>
    <source>
        <strain evidence="2 3">LNHT1506</strain>
    </source>
</reference>
<name>A0A6H0XKB2_9PEZI</name>
<gene>
    <name evidence="2" type="ORF">AMS68_000588</name>
</gene>
<dbReference type="Pfam" id="PF08719">
    <property type="entry name" value="NADAR"/>
    <property type="match status" value="1"/>
</dbReference>
<dbReference type="EMBL" id="CP051139">
    <property type="protein sequence ID" value="QIW95070.1"/>
    <property type="molecule type" value="Genomic_DNA"/>
</dbReference>
<feature type="domain" description="NADAR" evidence="1">
    <location>
        <begin position="16"/>
        <end position="169"/>
    </location>
</feature>
<dbReference type="Gene3D" id="1.10.357.40">
    <property type="entry name" value="YbiA-like"/>
    <property type="match status" value="1"/>
</dbReference>
<dbReference type="InterPro" id="IPR012816">
    <property type="entry name" value="NADAR"/>
</dbReference>
<evidence type="ECO:0000313" key="3">
    <source>
        <dbReference type="Proteomes" id="UP000503462"/>
    </source>
</evidence>